<dbReference type="EMBL" id="JAQQLF010000001">
    <property type="protein sequence ID" value="MDC7715621.1"/>
    <property type="molecule type" value="Genomic_DNA"/>
</dbReference>
<keyword evidence="1" id="KW-0472">Membrane</keyword>
<evidence type="ECO:0000313" key="2">
    <source>
        <dbReference type="EMBL" id="MDC7715621.1"/>
    </source>
</evidence>
<dbReference type="Proteomes" id="UP001219956">
    <property type="component" value="Unassembled WGS sequence"/>
</dbReference>
<reference evidence="2 3" key="1">
    <citation type="submission" date="2023-01" db="EMBL/GenBank/DDBJ databases">
        <title>Novel species of the genus Vogesella isolated from rivers.</title>
        <authorList>
            <person name="Lu H."/>
        </authorList>
    </citation>
    <scope>NUCLEOTIDE SEQUENCE [LARGE SCALE GENOMIC DNA]</scope>
    <source>
        <strain evidence="2 3">DC21W</strain>
    </source>
</reference>
<dbReference type="RefSeq" id="WP_272750115.1">
    <property type="nucleotide sequence ID" value="NZ_JAQQLF010000001.1"/>
</dbReference>
<dbReference type="Pfam" id="PF02104">
    <property type="entry name" value="SURF1"/>
    <property type="match status" value="1"/>
</dbReference>
<sequence>MSLLSALRTPCWRCVLRWLALLALGWALWQWQQGVQAVQLQEAFARAANLPPQALAEVAQDAVPQGQRVWLAVRDSAASVSIANARLQGRDGVRQWQAVQLADGSWVVIDRGWLARPAGVLLLPLPTGRLLGRWVPRPPELVAPPARLGLGGEVDGLDWQALARQLPGPLRQGLVVLDPALRPHTSWPVGPTANPTRHYRQAGMALLLGLLLLSFSRLLPRRLA</sequence>
<protein>
    <recommendedName>
        <fullName evidence="1">SURF1-like protein</fullName>
    </recommendedName>
</protein>
<comment type="subcellular location">
    <subcellularLocation>
        <location evidence="1">Cell membrane</location>
        <topology evidence="1">Multi-pass membrane protein</topology>
    </subcellularLocation>
</comment>
<organism evidence="2 3">
    <name type="scientific">Vogesella aquatica</name>
    <dbReference type="NCBI Taxonomy" id="2984206"/>
    <lineage>
        <taxon>Bacteria</taxon>
        <taxon>Pseudomonadati</taxon>
        <taxon>Pseudomonadota</taxon>
        <taxon>Betaproteobacteria</taxon>
        <taxon>Neisseriales</taxon>
        <taxon>Chromobacteriaceae</taxon>
        <taxon>Vogesella</taxon>
    </lineage>
</organism>
<proteinExistence type="inferred from homology"/>
<keyword evidence="3" id="KW-1185">Reference proteome</keyword>
<evidence type="ECO:0000256" key="1">
    <source>
        <dbReference type="RuleBase" id="RU363076"/>
    </source>
</evidence>
<name>A0ABT5ISS4_9NEIS</name>
<gene>
    <name evidence="2" type="ORF">PQU95_00110</name>
</gene>
<keyword evidence="1" id="KW-1003">Cell membrane</keyword>
<accession>A0ABT5ISS4</accession>
<comment type="similarity">
    <text evidence="1">Belongs to the SURF1 family.</text>
</comment>
<comment type="caution">
    <text evidence="2">The sequence shown here is derived from an EMBL/GenBank/DDBJ whole genome shotgun (WGS) entry which is preliminary data.</text>
</comment>
<evidence type="ECO:0000313" key="3">
    <source>
        <dbReference type="Proteomes" id="UP001219956"/>
    </source>
</evidence>
<dbReference type="InterPro" id="IPR002994">
    <property type="entry name" value="Surf1/Shy1"/>
</dbReference>